<keyword evidence="3" id="KW-0812">Transmembrane</keyword>
<dbReference type="InterPro" id="IPR011990">
    <property type="entry name" value="TPR-like_helical_dom_sf"/>
</dbReference>
<dbReference type="PROSITE" id="PS50005">
    <property type="entry name" value="TPR"/>
    <property type="match status" value="1"/>
</dbReference>
<sequence length="265" mass="27603">MNGSSLAVRHVQTALRALAATLILCSAGPALGGDFRQALASAVGSYEQLEYERALEGLDRAEALAQRDDERAEVALHRGIVLGELSRRKAALAAFRSALTLRPTLKLPPRVAPKIERDFEAVRRSLSAAQTSRSNRSGARRAPPSDAPRVETAPEPIAAVTPPELLPALPAETPAVAPSRRLPVLPIALAGASVVAGGLGGFFGLRSSATADKAVATDIRSVRELHHSDARRQASVANVLFGVALTTAAGAAVTWLLSGSEAPDP</sequence>
<dbReference type="InterPro" id="IPR019734">
    <property type="entry name" value="TPR_rpt"/>
</dbReference>
<dbReference type="Proteomes" id="UP000182229">
    <property type="component" value="Unassembled WGS sequence"/>
</dbReference>
<evidence type="ECO:0000313" key="6">
    <source>
        <dbReference type="Proteomes" id="UP000182229"/>
    </source>
</evidence>
<feature type="region of interest" description="Disordered" evidence="2">
    <location>
        <begin position="126"/>
        <end position="155"/>
    </location>
</feature>
<gene>
    <name evidence="5" type="ORF">BON30_45155</name>
</gene>
<dbReference type="OrthoDB" id="5382855at2"/>
<dbReference type="SUPFAM" id="SSF48452">
    <property type="entry name" value="TPR-like"/>
    <property type="match status" value="1"/>
</dbReference>
<keyword evidence="6" id="KW-1185">Reference proteome</keyword>
<evidence type="ECO:0000256" key="2">
    <source>
        <dbReference type="SAM" id="MobiDB-lite"/>
    </source>
</evidence>
<feature type="transmembrane region" description="Helical" evidence="3">
    <location>
        <begin position="184"/>
        <end position="205"/>
    </location>
</feature>
<keyword evidence="4" id="KW-0732">Signal</keyword>
<keyword evidence="3" id="KW-1133">Transmembrane helix</keyword>
<protein>
    <submittedName>
        <fullName evidence="5">Uncharacterized protein</fullName>
    </submittedName>
</protein>
<comment type="caution">
    <text evidence="5">The sequence shown here is derived from an EMBL/GenBank/DDBJ whole genome shotgun (WGS) entry which is preliminary data.</text>
</comment>
<feature type="compositionally biased region" description="Polar residues" evidence="2">
    <location>
        <begin position="127"/>
        <end position="137"/>
    </location>
</feature>
<accession>A0A1L9AVX2</accession>
<name>A0A1L9AVX2_9BACT</name>
<dbReference type="EMBL" id="MPIN01000022">
    <property type="protein sequence ID" value="OJH34150.1"/>
    <property type="molecule type" value="Genomic_DNA"/>
</dbReference>
<proteinExistence type="predicted"/>
<evidence type="ECO:0000256" key="4">
    <source>
        <dbReference type="SAM" id="SignalP"/>
    </source>
</evidence>
<evidence type="ECO:0000313" key="5">
    <source>
        <dbReference type="EMBL" id="OJH34150.1"/>
    </source>
</evidence>
<feature type="repeat" description="TPR" evidence="1">
    <location>
        <begin position="72"/>
        <end position="105"/>
    </location>
</feature>
<feature type="chain" id="PRO_5013290322" evidence="4">
    <location>
        <begin position="33"/>
        <end position="265"/>
    </location>
</feature>
<evidence type="ECO:0000256" key="3">
    <source>
        <dbReference type="SAM" id="Phobius"/>
    </source>
</evidence>
<evidence type="ECO:0000256" key="1">
    <source>
        <dbReference type="PROSITE-ProRule" id="PRU00339"/>
    </source>
</evidence>
<dbReference type="RefSeq" id="WP_071904832.1">
    <property type="nucleotide sequence ID" value="NZ_MPIN01000022.1"/>
</dbReference>
<dbReference type="AlphaFoldDB" id="A0A1L9AVX2"/>
<reference evidence="6" key="1">
    <citation type="submission" date="2016-11" db="EMBL/GenBank/DDBJ databases">
        <authorList>
            <person name="Shukria A."/>
            <person name="Stevens D.C."/>
        </authorList>
    </citation>
    <scope>NUCLEOTIDE SEQUENCE [LARGE SCALE GENOMIC DNA]</scope>
    <source>
        <strain evidence="6">Cbfe23</strain>
    </source>
</reference>
<reference evidence="5 6" key="2">
    <citation type="submission" date="2016-12" db="EMBL/GenBank/DDBJ databases">
        <title>Draft Genome Sequence of Cystobacter ferrugineus Strain Cbfe23.</title>
        <authorList>
            <person name="Akbar S."/>
            <person name="Dowd S.E."/>
            <person name="Stevens D.C."/>
        </authorList>
    </citation>
    <scope>NUCLEOTIDE SEQUENCE [LARGE SCALE GENOMIC DNA]</scope>
    <source>
        <strain evidence="5 6">Cbfe23</strain>
    </source>
</reference>
<feature type="transmembrane region" description="Helical" evidence="3">
    <location>
        <begin position="236"/>
        <end position="257"/>
    </location>
</feature>
<dbReference type="Gene3D" id="1.25.40.10">
    <property type="entry name" value="Tetratricopeptide repeat domain"/>
    <property type="match status" value="1"/>
</dbReference>
<organism evidence="5 6">
    <name type="scientific">Cystobacter ferrugineus</name>
    <dbReference type="NCBI Taxonomy" id="83449"/>
    <lineage>
        <taxon>Bacteria</taxon>
        <taxon>Pseudomonadati</taxon>
        <taxon>Myxococcota</taxon>
        <taxon>Myxococcia</taxon>
        <taxon>Myxococcales</taxon>
        <taxon>Cystobacterineae</taxon>
        <taxon>Archangiaceae</taxon>
        <taxon>Cystobacter</taxon>
    </lineage>
</organism>
<keyword evidence="1" id="KW-0802">TPR repeat</keyword>
<feature type="signal peptide" evidence="4">
    <location>
        <begin position="1"/>
        <end position="32"/>
    </location>
</feature>
<keyword evidence="3" id="KW-0472">Membrane</keyword>
<dbReference type="STRING" id="83449.BON30_45155"/>